<dbReference type="EMBL" id="GBRH01214115">
    <property type="protein sequence ID" value="JAD83780.1"/>
    <property type="molecule type" value="Transcribed_RNA"/>
</dbReference>
<dbReference type="AlphaFoldDB" id="A0A0A9DDR3"/>
<organism evidence="2">
    <name type="scientific">Arundo donax</name>
    <name type="common">Giant reed</name>
    <name type="synonym">Donax arundinaceus</name>
    <dbReference type="NCBI Taxonomy" id="35708"/>
    <lineage>
        <taxon>Eukaryota</taxon>
        <taxon>Viridiplantae</taxon>
        <taxon>Streptophyta</taxon>
        <taxon>Embryophyta</taxon>
        <taxon>Tracheophyta</taxon>
        <taxon>Spermatophyta</taxon>
        <taxon>Magnoliopsida</taxon>
        <taxon>Liliopsida</taxon>
        <taxon>Poales</taxon>
        <taxon>Poaceae</taxon>
        <taxon>PACMAD clade</taxon>
        <taxon>Arundinoideae</taxon>
        <taxon>Arundineae</taxon>
        <taxon>Arundo</taxon>
    </lineage>
</organism>
<accession>A0A0A9DDR3</accession>
<name>A0A0A9DDR3_ARUDO</name>
<sequence>MVSLIEFQLCASVFRVDNLCTNRDTNLDGVTSNTSPLSNGNNFPSLWSRLN</sequence>
<reference evidence="2" key="1">
    <citation type="submission" date="2014-09" db="EMBL/GenBank/DDBJ databases">
        <authorList>
            <person name="Magalhaes I.L.F."/>
            <person name="Oliveira U."/>
            <person name="Santos F.R."/>
            <person name="Vidigal T.H.D.A."/>
            <person name="Brescovit A.D."/>
            <person name="Santos A.J."/>
        </authorList>
    </citation>
    <scope>NUCLEOTIDE SEQUENCE</scope>
    <source>
        <tissue evidence="2">Shoot tissue taken approximately 20 cm above the soil surface</tissue>
    </source>
</reference>
<evidence type="ECO:0000313" key="2">
    <source>
        <dbReference type="EMBL" id="JAD83780.1"/>
    </source>
</evidence>
<evidence type="ECO:0000256" key="1">
    <source>
        <dbReference type="SAM" id="MobiDB-lite"/>
    </source>
</evidence>
<protein>
    <submittedName>
        <fullName evidence="2">GSVIVT01015036001, CPN21</fullName>
    </submittedName>
</protein>
<proteinExistence type="predicted"/>
<reference evidence="2" key="2">
    <citation type="journal article" date="2015" name="Data Brief">
        <title>Shoot transcriptome of the giant reed, Arundo donax.</title>
        <authorList>
            <person name="Barrero R.A."/>
            <person name="Guerrero F.D."/>
            <person name="Moolhuijzen P."/>
            <person name="Goolsby J.A."/>
            <person name="Tidwell J."/>
            <person name="Bellgard S.E."/>
            <person name="Bellgard M.I."/>
        </authorList>
    </citation>
    <scope>NUCLEOTIDE SEQUENCE</scope>
    <source>
        <tissue evidence="2">Shoot tissue taken approximately 20 cm above the soil surface</tissue>
    </source>
</reference>
<feature type="region of interest" description="Disordered" evidence="1">
    <location>
        <begin position="30"/>
        <end position="51"/>
    </location>
</feature>